<feature type="region of interest" description="Disordered" evidence="1">
    <location>
        <begin position="77"/>
        <end position="111"/>
    </location>
</feature>
<protein>
    <submittedName>
        <fullName evidence="2">Uncharacterized protein</fullName>
    </submittedName>
</protein>
<evidence type="ECO:0000313" key="2">
    <source>
        <dbReference type="EMBL" id="PRC93068.1"/>
    </source>
</evidence>
<dbReference type="EMBL" id="PUGF01000009">
    <property type="protein sequence ID" value="PRC93068.1"/>
    <property type="molecule type" value="Genomic_DNA"/>
</dbReference>
<comment type="caution">
    <text evidence="2">The sequence shown here is derived from an EMBL/GenBank/DDBJ whole genome shotgun (WGS) entry which is preliminary data.</text>
</comment>
<gene>
    <name evidence="2" type="ORF">S2091_2154</name>
</gene>
<organism evidence="2 3">
    <name type="scientific">Solimicrobium silvestre</name>
    <dbReference type="NCBI Taxonomy" id="2099400"/>
    <lineage>
        <taxon>Bacteria</taxon>
        <taxon>Pseudomonadati</taxon>
        <taxon>Pseudomonadota</taxon>
        <taxon>Betaproteobacteria</taxon>
        <taxon>Burkholderiales</taxon>
        <taxon>Oxalobacteraceae</taxon>
        <taxon>Solimicrobium</taxon>
    </lineage>
</organism>
<dbReference type="OrthoDB" id="9157518at2"/>
<dbReference type="RefSeq" id="WP_105531809.1">
    <property type="nucleotide sequence ID" value="NZ_PUGF01000009.1"/>
</dbReference>
<sequence>MESTIQNSPVLIYGEQGCGKTRHATALAKAFNKSTIVDEFIEGEGIELTEHDIAFTNVRPVNLPYIPFAFAMLSISQPQSSEQTTPPTALNTPPSLPLNQSEHSHLHTSKCTQDQASLNVTFSQPELPSAL</sequence>
<accession>A0A2S9GZE0</accession>
<keyword evidence="3" id="KW-1185">Reference proteome</keyword>
<dbReference type="Gene3D" id="3.40.50.300">
    <property type="entry name" value="P-loop containing nucleotide triphosphate hydrolases"/>
    <property type="match status" value="1"/>
</dbReference>
<dbReference type="Proteomes" id="UP000237839">
    <property type="component" value="Unassembled WGS sequence"/>
</dbReference>
<feature type="compositionally biased region" description="Polar residues" evidence="1">
    <location>
        <begin position="77"/>
        <end position="101"/>
    </location>
</feature>
<proteinExistence type="predicted"/>
<dbReference type="InterPro" id="IPR027417">
    <property type="entry name" value="P-loop_NTPase"/>
</dbReference>
<name>A0A2S9GZE0_9BURK</name>
<reference evidence="2 3" key="1">
    <citation type="submission" date="2018-02" db="EMBL/GenBank/DDBJ databases">
        <title>Solimicrobium silvestre gen. nov., sp. nov., isolated from alpine forest soil.</title>
        <authorList>
            <person name="Margesin R."/>
            <person name="Albuquerque L."/>
            <person name="Zhang D.-C."/>
            <person name="Froufe H.J.C."/>
            <person name="Severino R."/>
            <person name="Roxo I."/>
            <person name="Egas C."/>
            <person name="Da Costa M.S."/>
        </authorList>
    </citation>
    <scope>NUCLEOTIDE SEQUENCE [LARGE SCALE GENOMIC DNA]</scope>
    <source>
        <strain evidence="2 3">S20-91</strain>
    </source>
</reference>
<dbReference type="SUPFAM" id="SSF52540">
    <property type="entry name" value="P-loop containing nucleoside triphosphate hydrolases"/>
    <property type="match status" value="1"/>
</dbReference>
<dbReference type="AlphaFoldDB" id="A0A2S9GZE0"/>
<evidence type="ECO:0000256" key="1">
    <source>
        <dbReference type="SAM" id="MobiDB-lite"/>
    </source>
</evidence>
<evidence type="ECO:0000313" key="3">
    <source>
        <dbReference type="Proteomes" id="UP000237839"/>
    </source>
</evidence>